<dbReference type="GO" id="GO:0009507">
    <property type="term" value="C:chloroplast"/>
    <property type="evidence" value="ECO:0007669"/>
    <property type="project" value="TreeGrafter"/>
</dbReference>
<protein>
    <recommendedName>
        <fullName evidence="6">Pentacotripeptide-repeat region of PRORP domain-containing protein</fullName>
    </recommendedName>
</protein>
<gene>
    <name evidence="4" type="ORF">Goklo_016979</name>
</gene>
<dbReference type="NCBIfam" id="TIGR00756">
    <property type="entry name" value="PPR"/>
    <property type="match status" value="3"/>
</dbReference>
<evidence type="ECO:0000256" key="3">
    <source>
        <dbReference type="PROSITE-ProRule" id="PRU00708"/>
    </source>
</evidence>
<dbReference type="OrthoDB" id="185373at2759"/>
<dbReference type="Pfam" id="PF13041">
    <property type="entry name" value="PPR_2"/>
    <property type="match status" value="2"/>
</dbReference>
<dbReference type="EMBL" id="JABFAB010000005">
    <property type="protein sequence ID" value="MBA0649410.1"/>
    <property type="molecule type" value="Genomic_DNA"/>
</dbReference>
<accession>A0A7J8UGB7</accession>
<dbReference type="GO" id="GO:0010019">
    <property type="term" value="P:chloroplast-nucleus signaling pathway"/>
    <property type="evidence" value="ECO:0007669"/>
    <property type="project" value="TreeGrafter"/>
</dbReference>
<dbReference type="AlphaFoldDB" id="A0A7J8UGB7"/>
<feature type="repeat" description="PPR" evidence="3">
    <location>
        <begin position="69"/>
        <end position="103"/>
    </location>
</feature>
<dbReference type="Gene3D" id="1.25.40.10">
    <property type="entry name" value="Tetratricopeptide repeat domain"/>
    <property type="match status" value="1"/>
</dbReference>
<evidence type="ECO:0000256" key="2">
    <source>
        <dbReference type="ARBA" id="ARBA00022737"/>
    </source>
</evidence>
<feature type="repeat" description="PPR" evidence="3">
    <location>
        <begin position="1"/>
        <end position="33"/>
    </location>
</feature>
<comment type="caution">
    <text evidence="4">The sequence shown here is derived from an EMBL/GenBank/DDBJ whole genome shotgun (WGS) entry which is preliminary data.</text>
</comment>
<keyword evidence="2" id="KW-0677">Repeat</keyword>
<dbReference type="GO" id="GO:0031930">
    <property type="term" value="P:mitochondria-nucleus signaling pathway"/>
    <property type="evidence" value="ECO:0007669"/>
    <property type="project" value="TreeGrafter"/>
</dbReference>
<dbReference type="InterPro" id="IPR011990">
    <property type="entry name" value="TPR-like_helical_dom_sf"/>
</dbReference>
<reference evidence="4 5" key="1">
    <citation type="journal article" date="2019" name="Genome Biol. Evol.">
        <title>Insights into the evolution of the New World diploid cottons (Gossypium, subgenus Houzingenia) based on genome sequencing.</title>
        <authorList>
            <person name="Grover C.E."/>
            <person name="Arick M.A. 2nd"/>
            <person name="Thrash A."/>
            <person name="Conover J.L."/>
            <person name="Sanders W.S."/>
            <person name="Peterson D.G."/>
            <person name="Frelichowski J.E."/>
            <person name="Scheffler J.A."/>
            <person name="Scheffler B.E."/>
            <person name="Wendel J.F."/>
        </authorList>
    </citation>
    <scope>NUCLEOTIDE SEQUENCE [LARGE SCALE GENOMIC DNA]</scope>
    <source>
        <strain evidence="4">57</strain>
        <tissue evidence="4">Leaf</tissue>
    </source>
</reference>
<keyword evidence="5" id="KW-1185">Reference proteome</keyword>
<name>A0A7J8UGB7_9ROSI</name>
<sequence>MPYCLLMDGLSKAGRLDEARSVFAEMHEKRVKSDGYSHSIMISALCRSELFEEAKKLAQDFEAKYNKYDLVMLNTMLCAYCRAGDMESVMQTMKKMDELAISPDYSTFHILIKYFCKEKLYLLAYKIMRDMHGKGYHPEEELCCSLIFQLGKMKAHSEAFSVYNMLRYSKRTMCKALHEKILHILIAGKLFKDAYVVVKDNAEHISQPAIKKFASAFMKFGNINLINDVLKVIHGSGYKIDQVWLCVIIHNMIKSFNLFGFTQGLFQTAVSRYIAQPEKKELLLQLLQWMPGQGYAVDSTTRNLILKNSELLGRQLTAEILSKQHIMSKGSQPKR</sequence>
<dbReference type="PANTHER" id="PTHR47936:SF1">
    <property type="entry name" value="PENTATRICOPEPTIDE REPEAT-CONTAINING PROTEIN GUN1, CHLOROPLASTIC"/>
    <property type="match status" value="1"/>
</dbReference>
<dbReference type="PROSITE" id="PS51375">
    <property type="entry name" value="PPR"/>
    <property type="match status" value="3"/>
</dbReference>
<evidence type="ECO:0008006" key="6">
    <source>
        <dbReference type="Google" id="ProtNLM"/>
    </source>
</evidence>
<evidence type="ECO:0000313" key="5">
    <source>
        <dbReference type="Proteomes" id="UP000593573"/>
    </source>
</evidence>
<dbReference type="PANTHER" id="PTHR47936">
    <property type="entry name" value="PPR_LONG DOMAIN-CONTAINING PROTEIN"/>
    <property type="match status" value="1"/>
</dbReference>
<evidence type="ECO:0000256" key="1">
    <source>
        <dbReference type="ARBA" id="ARBA00007626"/>
    </source>
</evidence>
<dbReference type="InterPro" id="IPR002885">
    <property type="entry name" value="PPR_rpt"/>
</dbReference>
<dbReference type="Proteomes" id="UP000593573">
    <property type="component" value="Unassembled WGS sequence"/>
</dbReference>
<organism evidence="4 5">
    <name type="scientific">Gossypium klotzschianum</name>
    <dbReference type="NCBI Taxonomy" id="34286"/>
    <lineage>
        <taxon>Eukaryota</taxon>
        <taxon>Viridiplantae</taxon>
        <taxon>Streptophyta</taxon>
        <taxon>Embryophyta</taxon>
        <taxon>Tracheophyta</taxon>
        <taxon>Spermatophyta</taxon>
        <taxon>Magnoliopsida</taxon>
        <taxon>eudicotyledons</taxon>
        <taxon>Gunneridae</taxon>
        <taxon>Pentapetalae</taxon>
        <taxon>rosids</taxon>
        <taxon>malvids</taxon>
        <taxon>Malvales</taxon>
        <taxon>Malvaceae</taxon>
        <taxon>Malvoideae</taxon>
        <taxon>Gossypium</taxon>
    </lineage>
</organism>
<feature type="repeat" description="PPR" evidence="3">
    <location>
        <begin position="104"/>
        <end position="138"/>
    </location>
</feature>
<proteinExistence type="inferred from homology"/>
<comment type="similarity">
    <text evidence="1">Belongs to the PPR family. P subfamily.</text>
</comment>
<evidence type="ECO:0000313" key="4">
    <source>
        <dbReference type="EMBL" id="MBA0649410.1"/>
    </source>
</evidence>